<evidence type="ECO:0000313" key="2">
    <source>
        <dbReference type="EMBL" id="UPW41950.1"/>
    </source>
</evidence>
<reference evidence="2" key="1">
    <citation type="submission" date="2022-02" db="EMBL/GenBank/DDBJ databases">
        <title>Towards deciphering the DNA virus diversity associated with rodent species in the families Cricetidae and Heteromyidae.</title>
        <authorList>
            <person name="Lund M."/>
            <person name="Larsen B.B."/>
            <person name="Gryseels S."/>
            <person name="Kraberger S."/>
            <person name="Rowsey D.M."/>
            <person name="Steger L."/>
            <person name="Yule K.M."/>
            <person name="Upham N.S."/>
            <person name="Worobey M."/>
            <person name="Van Doorslaer K."/>
            <person name="Varsani A."/>
        </authorList>
    </citation>
    <scope>NUCLEOTIDE SEQUENCE</scope>
    <source>
        <strain evidence="2">NeonRodF1_59</strain>
    </source>
</reference>
<protein>
    <submittedName>
        <fullName evidence="2">Internal scaffolding protein</fullName>
    </submittedName>
</protein>
<dbReference type="EMBL" id="OM869700">
    <property type="protein sequence ID" value="UPW41950.1"/>
    <property type="molecule type" value="Genomic_DNA"/>
</dbReference>
<evidence type="ECO:0000256" key="1">
    <source>
        <dbReference type="SAM" id="MobiDB-lite"/>
    </source>
</evidence>
<organism evidence="2">
    <name type="scientific">Dipodfec virus RodF1_59</name>
    <dbReference type="NCBI Taxonomy" id="2929304"/>
    <lineage>
        <taxon>Viruses</taxon>
        <taxon>Monodnaviria</taxon>
        <taxon>Sangervirae</taxon>
        <taxon>Phixviricota</taxon>
        <taxon>Malgrandaviricetes</taxon>
        <taxon>Petitvirales</taxon>
        <taxon>Microviridae</taxon>
    </lineage>
</organism>
<proteinExistence type="predicted"/>
<sequence>MTFKTQYDDHARIHCDPGSPIKDVYSAFYDVDGVLKFEKSGQEDLYGFIQSHAESCDIHVILERFAAGETDVLSRAQGFYADTSDMPKTYMEVLNSVLAGEQAFAELPAEVKRQFGNSFSVWVSSFDKPDFAERMGWTQTPQQVQDFASDISASAPASASASASAPASAPASASVSTSPSV</sequence>
<accession>A0A976N333</accession>
<name>A0A976N333_9VIRU</name>
<feature type="region of interest" description="Disordered" evidence="1">
    <location>
        <begin position="159"/>
        <end position="181"/>
    </location>
</feature>
<dbReference type="InterPro" id="IPR014131">
    <property type="entry name" value="Chlamydia_phage_Vp3"/>
</dbReference>
<dbReference type="Pfam" id="PF09675">
    <property type="entry name" value="Chlamy_scaf"/>
    <property type="match status" value="1"/>
</dbReference>